<keyword evidence="4 9" id="KW-0812">Transmembrane</keyword>
<evidence type="ECO:0000256" key="4">
    <source>
        <dbReference type="ARBA" id="ARBA00022692"/>
    </source>
</evidence>
<dbReference type="GO" id="GO:0006865">
    <property type="term" value="P:amino acid transport"/>
    <property type="evidence" value="ECO:0007669"/>
    <property type="project" value="UniProtKB-KW"/>
</dbReference>
<dbReference type="Proteomes" id="UP000713222">
    <property type="component" value="Unassembled WGS sequence"/>
</dbReference>
<dbReference type="Proteomes" id="UP000572953">
    <property type="component" value="Unassembled WGS sequence"/>
</dbReference>
<comment type="caution">
    <text evidence="12">The sequence shown here is derived from an EMBL/GenBank/DDBJ whole genome shotgun (WGS) entry which is preliminary data.</text>
</comment>
<keyword evidence="7 9" id="KW-0472">Membrane</keyword>
<accession>A0A845S6I7</accession>
<reference evidence="12 13" key="1">
    <citation type="submission" date="2018-10" db="EMBL/GenBank/DDBJ databases">
        <title>Iterative Subtractive Binning of Freshwater Chronoseries Metagenomes Recovers Nearly Complete Genomes from over Four Hundred Novel Species.</title>
        <authorList>
            <person name="Rodriguez-R L.M."/>
            <person name="Tsementzi D."/>
            <person name="Luo C."/>
            <person name="Konstantinidis K.T."/>
        </authorList>
    </citation>
    <scope>NUCLEOTIDE SEQUENCE [LARGE SCALE GENOMIC DNA]</scope>
    <source>
        <strain evidence="12">WB7_2B_003</strain>
        <strain evidence="10">WB7_6_001</strain>
        <strain evidence="11">WB8_2A_004</strain>
    </source>
</reference>
<evidence type="ECO:0000256" key="5">
    <source>
        <dbReference type="ARBA" id="ARBA00022970"/>
    </source>
</evidence>
<dbReference type="EMBL" id="RGGN01000004">
    <property type="protein sequence ID" value="NCU62549.1"/>
    <property type="molecule type" value="Genomic_DNA"/>
</dbReference>
<keyword evidence="2" id="KW-0813">Transport</keyword>
<dbReference type="EMBL" id="RGOB01000005">
    <property type="protein sequence ID" value="NCU52787.1"/>
    <property type="molecule type" value="Genomic_DNA"/>
</dbReference>
<organism evidence="12 13">
    <name type="scientific">Candidatus Fonsibacter lacus</name>
    <dbReference type="NCBI Taxonomy" id="2576439"/>
    <lineage>
        <taxon>Bacteria</taxon>
        <taxon>Pseudomonadati</taxon>
        <taxon>Pseudomonadota</taxon>
        <taxon>Alphaproteobacteria</taxon>
        <taxon>Candidatus Pelagibacterales</taxon>
        <taxon>Candidatus Pelagibacterales incertae sedis</taxon>
        <taxon>Candidatus Fonsibacter</taxon>
    </lineage>
</organism>
<feature type="transmembrane region" description="Helical" evidence="9">
    <location>
        <begin position="64"/>
        <end position="86"/>
    </location>
</feature>
<dbReference type="AlphaFoldDB" id="A0A845S6I7"/>
<evidence type="ECO:0000256" key="1">
    <source>
        <dbReference type="ARBA" id="ARBA00004651"/>
    </source>
</evidence>
<feature type="transmembrane region" description="Helical" evidence="9">
    <location>
        <begin position="39"/>
        <end position="58"/>
    </location>
</feature>
<evidence type="ECO:0000256" key="8">
    <source>
        <dbReference type="ARBA" id="ARBA00037998"/>
    </source>
</evidence>
<evidence type="ECO:0000313" key="13">
    <source>
        <dbReference type="Proteomes" id="UP000572953"/>
    </source>
</evidence>
<evidence type="ECO:0000256" key="9">
    <source>
        <dbReference type="SAM" id="Phobius"/>
    </source>
</evidence>
<dbReference type="GO" id="GO:0005886">
    <property type="term" value="C:plasma membrane"/>
    <property type="evidence" value="ECO:0007669"/>
    <property type="project" value="UniProtKB-SubCell"/>
</dbReference>
<feature type="transmembrane region" description="Helical" evidence="9">
    <location>
        <begin position="6"/>
        <end position="32"/>
    </location>
</feature>
<evidence type="ECO:0000313" key="12">
    <source>
        <dbReference type="EMBL" id="NCU62549.1"/>
    </source>
</evidence>
<sequence length="301" mass="32211">MTDSILFFFEVLVGGLLSGTMYSLVALGFVLIYKASSTFNFAQGAMVFFAVLSFVGFMEYGMPFGVAFFAVVLLMIVVGLLTERLVLRPLMNQSEDTVLMATIGLGFVLEGLAQAKWGVEVRKLSLGIGDFPIPWIADNLKLFISALDLTAGLVAFGMIVLLTLLFKYTKIGLGLRAVADDPGAASSIGIPLKHIMLLVWSAAGVVALVAGMMWGARAGVQFALIELALKALPVLIIGGFSSIPGAIVGGLLVGAVEKILEVYIGPFFKGGIEAWAPYMLSILFLLYRPEGLFGEKIIRRV</sequence>
<feature type="transmembrane region" description="Helical" evidence="9">
    <location>
        <begin position="234"/>
        <end position="255"/>
    </location>
</feature>
<feature type="transmembrane region" description="Helical" evidence="9">
    <location>
        <begin position="195"/>
        <end position="214"/>
    </location>
</feature>
<evidence type="ECO:0000256" key="7">
    <source>
        <dbReference type="ARBA" id="ARBA00023136"/>
    </source>
</evidence>
<dbReference type="GO" id="GO:0022857">
    <property type="term" value="F:transmembrane transporter activity"/>
    <property type="evidence" value="ECO:0007669"/>
    <property type="project" value="InterPro"/>
</dbReference>
<evidence type="ECO:0000313" key="11">
    <source>
        <dbReference type="EMBL" id="NCU52787.1"/>
    </source>
</evidence>
<dbReference type="EMBL" id="RGET01000006">
    <property type="protein sequence ID" value="NBN87645.1"/>
    <property type="molecule type" value="Genomic_DNA"/>
</dbReference>
<keyword evidence="5" id="KW-0029">Amino-acid transport</keyword>
<comment type="subcellular location">
    <subcellularLocation>
        <location evidence="1">Cell membrane</location>
        <topology evidence="1">Multi-pass membrane protein</topology>
    </subcellularLocation>
</comment>
<evidence type="ECO:0000256" key="2">
    <source>
        <dbReference type="ARBA" id="ARBA00022448"/>
    </source>
</evidence>
<feature type="transmembrane region" description="Helical" evidence="9">
    <location>
        <begin position="267"/>
        <end position="287"/>
    </location>
</feature>
<evidence type="ECO:0000313" key="10">
    <source>
        <dbReference type="EMBL" id="NBN87645.1"/>
    </source>
</evidence>
<dbReference type="InterPro" id="IPR001851">
    <property type="entry name" value="ABC_transp_permease"/>
</dbReference>
<dbReference type="Pfam" id="PF02653">
    <property type="entry name" value="BPD_transp_2"/>
    <property type="match status" value="1"/>
</dbReference>
<evidence type="ECO:0000256" key="3">
    <source>
        <dbReference type="ARBA" id="ARBA00022475"/>
    </source>
</evidence>
<comment type="similarity">
    <text evidence="8">Belongs to the binding-protein-dependent transport system permease family. LivHM subfamily.</text>
</comment>
<keyword evidence="3" id="KW-1003">Cell membrane</keyword>
<dbReference type="PANTHER" id="PTHR11795:SF451">
    <property type="entry name" value="ABC TRANSPORTER PERMEASE PROTEIN"/>
    <property type="match status" value="1"/>
</dbReference>
<dbReference type="Proteomes" id="UP000747791">
    <property type="component" value="Unassembled WGS sequence"/>
</dbReference>
<name>A0A845S6I7_9PROT</name>
<keyword evidence="6 9" id="KW-1133">Transmembrane helix</keyword>
<dbReference type="InterPro" id="IPR052157">
    <property type="entry name" value="BCAA_transport_permease"/>
</dbReference>
<dbReference type="PANTHER" id="PTHR11795">
    <property type="entry name" value="BRANCHED-CHAIN AMINO ACID TRANSPORT SYSTEM PERMEASE PROTEIN LIVH"/>
    <property type="match status" value="1"/>
</dbReference>
<protein>
    <submittedName>
        <fullName evidence="12">Branched-chain amino acid ABC transporter permease</fullName>
    </submittedName>
</protein>
<feature type="transmembrane region" description="Helical" evidence="9">
    <location>
        <begin position="142"/>
        <end position="166"/>
    </location>
</feature>
<gene>
    <name evidence="10" type="ORF">EBV32_00920</name>
    <name evidence="12" type="ORF">EBV78_00400</name>
    <name evidence="11" type="ORF">EBX74_00515</name>
</gene>
<evidence type="ECO:0000256" key="6">
    <source>
        <dbReference type="ARBA" id="ARBA00022989"/>
    </source>
</evidence>
<proteinExistence type="inferred from homology"/>
<dbReference type="CDD" id="cd06582">
    <property type="entry name" value="TM_PBP1_LivH_like"/>
    <property type="match status" value="1"/>
</dbReference>